<dbReference type="PANTHER" id="PTHR10000:SF8">
    <property type="entry name" value="HAD SUPERFAMILY HYDROLASE-LIKE, TYPE 3"/>
    <property type="match status" value="1"/>
</dbReference>
<dbReference type="GO" id="GO:0016791">
    <property type="term" value="F:phosphatase activity"/>
    <property type="evidence" value="ECO:0007669"/>
    <property type="project" value="TreeGrafter"/>
</dbReference>
<evidence type="ECO:0000313" key="1">
    <source>
        <dbReference type="EMBL" id="SDO57551.1"/>
    </source>
</evidence>
<dbReference type="PANTHER" id="PTHR10000">
    <property type="entry name" value="PHOSPHOSERINE PHOSPHATASE"/>
    <property type="match status" value="1"/>
</dbReference>
<dbReference type="SUPFAM" id="SSF56784">
    <property type="entry name" value="HAD-like"/>
    <property type="match status" value="1"/>
</dbReference>
<accession>A0A1H0KP52</accession>
<dbReference type="InterPro" id="IPR023214">
    <property type="entry name" value="HAD_sf"/>
</dbReference>
<dbReference type="Proteomes" id="UP000199004">
    <property type="component" value="Unassembled WGS sequence"/>
</dbReference>
<dbReference type="InterPro" id="IPR006379">
    <property type="entry name" value="HAD-SF_hydro_IIB"/>
</dbReference>
<dbReference type="InterPro" id="IPR036412">
    <property type="entry name" value="HAD-like_sf"/>
</dbReference>
<reference evidence="1 2" key="1">
    <citation type="submission" date="2016-10" db="EMBL/GenBank/DDBJ databases">
        <authorList>
            <person name="de Groot N.N."/>
        </authorList>
    </citation>
    <scope>NUCLEOTIDE SEQUENCE [LARGE SCALE GENOMIC DNA]</scope>
    <source>
        <strain evidence="1 2">CGMCC 1.11147</strain>
    </source>
</reference>
<name>A0A1H0KP52_9ACTN</name>
<evidence type="ECO:0000313" key="2">
    <source>
        <dbReference type="Proteomes" id="UP000199004"/>
    </source>
</evidence>
<proteinExistence type="predicted"/>
<dbReference type="NCBIfam" id="TIGR01484">
    <property type="entry name" value="HAD-SF-IIB"/>
    <property type="match status" value="1"/>
</dbReference>
<dbReference type="STRING" id="1005944.SAMN05192576_0087"/>
<dbReference type="GO" id="GO:0000287">
    <property type="term" value="F:magnesium ion binding"/>
    <property type="evidence" value="ECO:0007669"/>
    <property type="project" value="TreeGrafter"/>
</dbReference>
<dbReference type="Pfam" id="PF08282">
    <property type="entry name" value="Hydrolase_3"/>
    <property type="match status" value="1"/>
</dbReference>
<sequence>MTDAVSGLPRLVATDLDGTLVRSDETVSPESARVLAELDRRGIPVVFVTARPLRWMDELWSMVGAHGLAVVSNGAILYDVTRREVREVVGIDREAGLRLVEAIARAVPTAGFAIERVDGLRQDERFVDIHRADGALRGALADLWDTTAVKLLVQDLEADPHIFREAVVSAVGDNAVATWSVDHLVEISAPGITKAATLARVAAGLGVDAADVIAFGDMPNDLAMLGWAGTSYAMANAHPDVLALADHVAPANDDHGVARVLADVFSVNWPPPPPIC</sequence>
<protein>
    <recommendedName>
        <fullName evidence="3">HAD-superfamily hydrolase, subfamily IIB</fullName>
    </recommendedName>
</protein>
<dbReference type="Gene3D" id="3.30.1240.10">
    <property type="match status" value="1"/>
</dbReference>
<keyword evidence="2" id="KW-1185">Reference proteome</keyword>
<gene>
    <name evidence="1" type="ORF">SAMN05192576_0087</name>
</gene>
<dbReference type="Gene3D" id="3.40.50.1000">
    <property type="entry name" value="HAD superfamily/HAD-like"/>
    <property type="match status" value="1"/>
</dbReference>
<evidence type="ECO:0008006" key="3">
    <source>
        <dbReference type="Google" id="ProtNLM"/>
    </source>
</evidence>
<dbReference type="NCBIfam" id="TIGR00099">
    <property type="entry name" value="Cof-subfamily"/>
    <property type="match status" value="1"/>
</dbReference>
<dbReference type="AlphaFoldDB" id="A0A1H0KP52"/>
<dbReference type="EMBL" id="FNIC01000010">
    <property type="protein sequence ID" value="SDO57551.1"/>
    <property type="molecule type" value="Genomic_DNA"/>
</dbReference>
<dbReference type="RefSeq" id="WP_245715410.1">
    <property type="nucleotide sequence ID" value="NZ_BKAE01000015.1"/>
</dbReference>
<organism evidence="1 2">
    <name type="scientific">Nocardioides szechwanensis</name>
    <dbReference type="NCBI Taxonomy" id="1005944"/>
    <lineage>
        <taxon>Bacteria</taxon>
        <taxon>Bacillati</taxon>
        <taxon>Actinomycetota</taxon>
        <taxon>Actinomycetes</taxon>
        <taxon>Propionibacteriales</taxon>
        <taxon>Nocardioidaceae</taxon>
        <taxon>Nocardioides</taxon>
    </lineage>
</organism>
<dbReference type="GO" id="GO:0005829">
    <property type="term" value="C:cytosol"/>
    <property type="evidence" value="ECO:0007669"/>
    <property type="project" value="TreeGrafter"/>
</dbReference>
<dbReference type="InterPro" id="IPR000150">
    <property type="entry name" value="Cof"/>
</dbReference>